<comment type="caution">
    <text evidence="2">The sequence shown here is derived from an EMBL/GenBank/DDBJ whole genome shotgun (WGS) entry which is preliminary data.</text>
</comment>
<organism evidence="2 3">
    <name type="scientific">Tuber magnatum</name>
    <name type="common">white Piedmont truffle</name>
    <dbReference type="NCBI Taxonomy" id="42249"/>
    <lineage>
        <taxon>Eukaryota</taxon>
        <taxon>Fungi</taxon>
        <taxon>Dikarya</taxon>
        <taxon>Ascomycota</taxon>
        <taxon>Pezizomycotina</taxon>
        <taxon>Pezizomycetes</taxon>
        <taxon>Pezizales</taxon>
        <taxon>Tuberaceae</taxon>
        <taxon>Tuber</taxon>
    </lineage>
</organism>
<evidence type="ECO:0000313" key="3">
    <source>
        <dbReference type="Proteomes" id="UP000246991"/>
    </source>
</evidence>
<accession>A0A317SEI1</accession>
<dbReference type="Proteomes" id="UP000246991">
    <property type="component" value="Unassembled WGS sequence"/>
</dbReference>
<gene>
    <name evidence="2" type="ORF">C7212DRAFT_347880</name>
</gene>
<dbReference type="OrthoDB" id="5458181at2759"/>
<sequence length="185" mass="20477">MVPNGRSEQPPASKPTEETLHTKKVKSASNKPERKTKKILVENMKILESLSEPPEFEAYESPFMTHPASPILPPEFSSDPKPLALFNLFFGNNILAQIITNTNGYAKIKQQTAESNQGLSVNTSSFIPMPAYSSIPLGIPYLEPVPHIPGQPILDPSAVYSSVPPRIPLETQPLPRPWYPDCRYG</sequence>
<protein>
    <submittedName>
        <fullName evidence="2">Uncharacterized protein</fullName>
    </submittedName>
</protein>
<keyword evidence="3" id="KW-1185">Reference proteome</keyword>
<reference evidence="2 3" key="1">
    <citation type="submission" date="2018-03" db="EMBL/GenBank/DDBJ databases">
        <title>Genomes of Pezizomycetes fungi and the evolution of truffles.</title>
        <authorList>
            <person name="Murat C."/>
            <person name="Payen T."/>
            <person name="Noel B."/>
            <person name="Kuo A."/>
            <person name="Martin F.M."/>
        </authorList>
    </citation>
    <scope>NUCLEOTIDE SEQUENCE [LARGE SCALE GENOMIC DNA]</scope>
    <source>
        <strain evidence="2">091103-1</strain>
    </source>
</reference>
<evidence type="ECO:0000256" key="1">
    <source>
        <dbReference type="SAM" id="MobiDB-lite"/>
    </source>
</evidence>
<dbReference type="AlphaFoldDB" id="A0A317SEI1"/>
<feature type="region of interest" description="Disordered" evidence="1">
    <location>
        <begin position="1"/>
        <end position="37"/>
    </location>
</feature>
<dbReference type="EMBL" id="PYWC01000100">
    <property type="protein sequence ID" value="PWW72598.1"/>
    <property type="molecule type" value="Genomic_DNA"/>
</dbReference>
<proteinExistence type="predicted"/>
<name>A0A317SEI1_9PEZI</name>
<evidence type="ECO:0000313" key="2">
    <source>
        <dbReference type="EMBL" id="PWW72598.1"/>
    </source>
</evidence>